<dbReference type="GO" id="GO:0008460">
    <property type="term" value="F:dTDP-glucose 4,6-dehydratase activity"/>
    <property type="evidence" value="ECO:0007669"/>
    <property type="project" value="InterPro"/>
</dbReference>
<gene>
    <name evidence="5" type="ORF">PACTADRAFT_77630</name>
</gene>
<dbReference type="InterPro" id="IPR016040">
    <property type="entry name" value="NAD(P)-bd_dom"/>
</dbReference>
<dbReference type="InterPro" id="IPR005888">
    <property type="entry name" value="dTDP_Gluc_deHydtase"/>
</dbReference>
<evidence type="ECO:0000256" key="2">
    <source>
        <dbReference type="ARBA" id="ARBA00023027"/>
    </source>
</evidence>
<dbReference type="OrthoDB" id="331544at2759"/>
<dbReference type="Gene3D" id="3.40.50.720">
    <property type="entry name" value="NAD(P)-binding Rossmann-like Domain"/>
    <property type="match status" value="1"/>
</dbReference>
<dbReference type="CDD" id="cd05246">
    <property type="entry name" value="dTDP_GD_SDR_e"/>
    <property type="match status" value="1"/>
</dbReference>
<dbReference type="STRING" id="669874.A0A1E4TNG7"/>
<evidence type="ECO:0000313" key="5">
    <source>
        <dbReference type="EMBL" id="ODV93281.1"/>
    </source>
</evidence>
<evidence type="ECO:0000259" key="4">
    <source>
        <dbReference type="Pfam" id="PF16363"/>
    </source>
</evidence>
<dbReference type="GO" id="GO:0009225">
    <property type="term" value="P:nucleotide-sugar metabolic process"/>
    <property type="evidence" value="ECO:0007669"/>
    <property type="project" value="InterPro"/>
</dbReference>
<reference evidence="6" key="1">
    <citation type="submission" date="2016-05" db="EMBL/GenBank/DDBJ databases">
        <title>Comparative genomics of biotechnologically important yeasts.</title>
        <authorList>
            <consortium name="DOE Joint Genome Institute"/>
            <person name="Riley R."/>
            <person name="Haridas S."/>
            <person name="Wolfe K.H."/>
            <person name="Lopes M.R."/>
            <person name="Hittinger C.T."/>
            <person name="Goker M."/>
            <person name="Salamov A."/>
            <person name="Wisecaver J."/>
            <person name="Long T.M."/>
            <person name="Aerts A.L."/>
            <person name="Barry K."/>
            <person name="Choi C."/>
            <person name="Clum A."/>
            <person name="Coughlan A.Y."/>
            <person name="Deshpande S."/>
            <person name="Douglass A.P."/>
            <person name="Hanson S.J."/>
            <person name="Klenk H.-P."/>
            <person name="Labutti K."/>
            <person name="Lapidus A."/>
            <person name="Lindquist E."/>
            <person name="Lipzen A."/>
            <person name="Meier-Kolthoff J.P."/>
            <person name="Ohm R.A."/>
            <person name="Otillar R.P."/>
            <person name="Pangilinan J."/>
            <person name="Peng Y."/>
            <person name="Rokas A."/>
            <person name="Rosa C.A."/>
            <person name="Scheuner C."/>
            <person name="Sibirny A.A."/>
            <person name="Slot J.C."/>
            <person name="Stielow J.B."/>
            <person name="Sun H."/>
            <person name="Kurtzman C.P."/>
            <person name="Blackwell M."/>
            <person name="Grigoriev I.V."/>
            <person name="Jeffries T.W."/>
        </authorList>
    </citation>
    <scope>NUCLEOTIDE SEQUENCE [LARGE SCALE GENOMIC DNA]</scope>
    <source>
        <strain evidence="6">NRRL Y-2460</strain>
    </source>
</reference>
<dbReference type="EMBL" id="KV454018">
    <property type="protein sequence ID" value="ODV93281.1"/>
    <property type="molecule type" value="Genomic_DNA"/>
</dbReference>
<dbReference type="FunFam" id="3.40.50.720:FF:000304">
    <property type="entry name" value="UDP-glucose 4,6-dehydratase"/>
    <property type="match status" value="1"/>
</dbReference>
<sequence>MKVLVTGGAGFMGSWSVEHLVENQHDVICFDKLSYGGNYQNVSHLESCSNFKFVKGDIKDAQLVSKLIEENDIDTILNLAAESDVDRSFVEPLYFTENNVLGTQSLLEVVRNSTRKILFIQISTDEVYGEQDENACIDENGKLNPTNPYSATKAAIDLILSVYKLSYKLPIIIVRSNNVYGPRQYPEKIIPNFIVNLLKNQPLVIHGNGENKRKYLYVKDFVRVIDLMLTRGKIGETYNIGTDFEISNLDLSKMLVDNFHNSQSEIIFGKDRLFNDSRYNIDFDKLKKLGWQPEIEFSQGLSETITWYKKFGLHWWTDIKDNK</sequence>
<feature type="domain" description="NAD(P)-binding" evidence="4">
    <location>
        <begin position="4"/>
        <end position="304"/>
    </location>
</feature>
<organism evidence="5 6">
    <name type="scientific">Pachysolen tannophilus NRRL Y-2460</name>
    <dbReference type="NCBI Taxonomy" id="669874"/>
    <lineage>
        <taxon>Eukaryota</taxon>
        <taxon>Fungi</taxon>
        <taxon>Dikarya</taxon>
        <taxon>Ascomycota</taxon>
        <taxon>Saccharomycotina</taxon>
        <taxon>Pichiomycetes</taxon>
        <taxon>Pachysolenaceae</taxon>
        <taxon>Pachysolen</taxon>
    </lineage>
</organism>
<dbReference type="AlphaFoldDB" id="A0A1E4TNG7"/>
<evidence type="ECO:0000256" key="1">
    <source>
        <dbReference type="ARBA" id="ARBA00001911"/>
    </source>
</evidence>
<keyword evidence="3" id="KW-0456">Lyase</keyword>
<dbReference type="Proteomes" id="UP000094236">
    <property type="component" value="Unassembled WGS sequence"/>
</dbReference>
<accession>A0A1E4TNG7</accession>
<keyword evidence="2" id="KW-0520">NAD</keyword>
<comment type="cofactor">
    <cofactor evidence="1">
        <name>NAD(+)</name>
        <dbReference type="ChEBI" id="CHEBI:57540"/>
    </cofactor>
</comment>
<keyword evidence="6" id="KW-1185">Reference proteome</keyword>
<dbReference type="Gene3D" id="3.90.25.10">
    <property type="entry name" value="UDP-galactose 4-epimerase, domain 1"/>
    <property type="match status" value="1"/>
</dbReference>
<name>A0A1E4TNG7_PACTA</name>
<dbReference type="InterPro" id="IPR036291">
    <property type="entry name" value="NAD(P)-bd_dom_sf"/>
</dbReference>
<evidence type="ECO:0000313" key="6">
    <source>
        <dbReference type="Proteomes" id="UP000094236"/>
    </source>
</evidence>
<proteinExistence type="predicted"/>
<evidence type="ECO:0000256" key="3">
    <source>
        <dbReference type="ARBA" id="ARBA00023239"/>
    </source>
</evidence>
<dbReference type="Pfam" id="PF16363">
    <property type="entry name" value="GDP_Man_Dehyd"/>
    <property type="match status" value="1"/>
</dbReference>
<protein>
    <recommendedName>
        <fullName evidence="4">NAD(P)-binding domain-containing protein</fullName>
    </recommendedName>
</protein>
<dbReference type="PANTHER" id="PTHR43000">
    <property type="entry name" value="DTDP-D-GLUCOSE 4,6-DEHYDRATASE-RELATED"/>
    <property type="match status" value="1"/>
</dbReference>
<dbReference type="SUPFAM" id="SSF51735">
    <property type="entry name" value="NAD(P)-binding Rossmann-fold domains"/>
    <property type="match status" value="1"/>
</dbReference>